<dbReference type="AlphaFoldDB" id="A0AAV4NA90"/>
<accession>A0AAV4NA90</accession>
<sequence length="174" mass="19472">MAALFTRRLPQQKPLTKGLGRIRCSSSYTFVLRDFLHGVAWRGSSSQPSCIDSLEVLKENGSIVYTGSAKQNPLTRGLRTIRCSRSYTFVLRDFCLVLHGEALADSPDEQFASILWRFERGDHLHFVWKGEKGPSEQEKQKGVEVLYVSGGMGCSNLPRIVWELSAAEGIDHVV</sequence>
<evidence type="ECO:0000313" key="1">
    <source>
        <dbReference type="EMBL" id="GIX80442.1"/>
    </source>
</evidence>
<name>A0AAV4NA90_9ARAC</name>
<gene>
    <name evidence="1" type="ORF">CDAR_296811</name>
</gene>
<protein>
    <submittedName>
        <fullName evidence="1">Uncharacterized protein</fullName>
    </submittedName>
</protein>
<comment type="caution">
    <text evidence="1">The sequence shown here is derived from an EMBL/GenBank/DDBJ whole genome shotgun (WGS) entry which is preliminary data.</text>
</comment>
<reference evidence="1 2" key="1">
    <citation type="submission" date="2021-06" db="EMBL/GenBank/DDBJ databases">
        <title>Caerostris darwini draft genome.</title>
        <authorList>
            <person name="Kono N."/>
            <person name="Arakawa K."/>
        </authorList>
    </citation>
    <scope>NUCLEOTIDE SEQUENCE [LARGE SCALE GENOMIC DNA]</scope>
</reference>
<keyword evidence="2" id="KW-1185">Reference proteome</keyword>
<evidence type="ECO:0000313" key="2">
    <source>
        <dbReference type="Proteomes" id="UP001054837"/>
    </source>
</evidence>
<organism evidence="1 2">
    <name type="scientific">Caerostris darwini</name>
    <dbReference type="NCBI Taxonomy" id="1538125"/>
    <lineage>
        <taxon>Eukaryota</taxon>
        <taxon>Metazoa</taxon>
        <taxon>Ecdysozoa</taxon>
        <taxon>Arthropoda</taxon>
        <taxon>Chelicerata</taxon>
        <taxon>Arachnida</taxon>
        <taxon>Araneae</taxon>
        <taxon>Araneomorphae</taxon>
        <taxon>Entelegynae</taxon>
        <taxon>Araneoidea</taxon>
        <taxon>Araneidae</taxon>
        <taxon>Caerostris</taxon>
    </lineage>
</organism>
<proteinExistence type="predicted"/>
<dbReference type="Proteomes" id="UP001054837">
    <property type="component" value="Unassembled WGS sequence"/>
</dbReference>
<dbReference type="EMBL" id="BPLQ01001296">
    <property type="protein sequence ID" value="GIX80442.1"/>
    <property type="molecule type" value="Genomic_DNA"/>
</dbReference>